<feature type="transmembrane region" description="Helical" evidence="1">
    <location>
        <begin position="138"/>
        <end position="158"/>
    </location>
</feature>
<evidence type="ECO:0000313" key="3">
    <source>
        <dbReference type="EMBL" id="CAD39407.2"/>
    </source>
</evidence>
<reference evidence="4" key="2">
    <citation type="journal article" date="2008" name="Nucleic Acids Res.">
        <title>The rice annotation project database (RAP-DB): 2008 update.</title>
        <authorList>
            <consortium name="The rice annotation project (RAP)"/>
        </authorList>
    </citation>
    <scope>GENOME REANNOTATION</scope>
    <source>
        <strain evidence="4">cv. Nipponbare</strain>
    </source>
</reference>
<keyword evidence="1" id="KW-0812">Transmembrane</keyword>
<feature type="transmembrane region" description="Helical" evidence="1">
    <location>
        <begin position="12"/>
        <end position="33"/>
    </location>
</feature>
<dbReference type="Pfam" id="PF04578">
    <property type="entry name" value="DUF594"/>
    <property type="match status" value="1"/>
</dbReference>
<dbReference type="InterPro" id="IPR007658">
    <property type="entry name" value="DUF594"/>
</dbReference>
<dbReference type="Pfam" id="PF13968">
    <property type="entry name" value="DUF4220"/>
    <property type="match status" value="1"/>
</dbReference>
<dbReference type="Proteomes" id="UP000000763">
    <property type="component" value="Chromosome 4"/>
</dbReference>
<feature type="domain" description="DUF4220" evidence="2">
    <location>
        <begin position="48"/>
        <end position="220"/>
    </location>
</feature>
<keyword evidence="1" id="KW-0472">Membrane</keyword>
<dbReference type="EMBL" id="AL731627">
    <property type="protein sequence ID" value="CAD39407.2"/>
    <property type="molecule type" value="Genomic_DNA"/>
</dbReference>
<dbReference type="AlphaFoldDB" id="Q7XXF8"/>
<keyword evidence="1" id="KW-1133">Transmembrane helix</keyword>
<dbReference type="InterPro" id="IPR025315">
    <property type="entry name" value="DUF4220"/>
</dbReference>
<feature type="transmembrane region" description="Helical" evidence="1">
    <location>
        <begin position="107"/>
        <end position="126"/>
    </location>
</feature>
<gene>
    <name evidence="3" type="primary">OSJNBa0095E20.14</name>
</gene>
<evidence type="ECO:0000259" key="2">
    <source>
        <dbReference type="Pfam" id="PF13968"/>
    </source>
</evidence>
<sequence>MAGGLAQLWKEWQIQILIILSFTLQVILHLLSWIRRHKGYKVLRIILWLSYLSADSTAIYTLGQLSMTTSSSSREHLLNAFWATFLLLHLGGPDNITAYSLEDNQLWLRHLLTFTVQVLGVAYVLYRYIAGSRTLVEAIILMFAVGVVKYGKRVWAFMCANMDSIRSSLDFLDDSSAHNPYLEQARKERMNRDLKQALLGAHYMFDFCKSLFVDALSMSEPQRSAVEKWDWPCNSVMFTRQIVKAGRSRLWLDSIGQYNLLDFCTRDMTDLRGRIAMKVGLENWFNKLHYSNTTSISSDIKEFVLKEIQKRGRGDIRNARRMCILYENKMDEELSWSTVDIDFEKSILVWHVATDVYLCCFKEEVEHTEKPVVKVIKEISNYMLYLLLQHPDMLPGPIRIGLYPKVCASLVELWQEHSTSSSEGGDNNRSKSKKLASLLFQKFGSESTDNEHGQVYLDGTAVAGYLLRNECNVPNMLGLIAGVWFEMLCYAAHHCSEESHARQLSTGGEFLTAVWLLVEHIKFPKSEDDGGPSHVSTEISQQQLDNVNRGQVTAFLFIFLYRSEQEIVSTDPLPSNLPSNATMASSFKSLIVNPISQAVSEKLSKENQALRRAQVLAIIRGECLEGYLTGARHTPCLKREICQSRHTSGKLHALVDDMIASKKHIDDNDIISYIIASLDEEFEPVVSSIVGWQDRVTLGEPFAQLLSFEQRLSLHHGNDAQGSVNMATGAVERSTRA</sequence>
<reference evidence="4" key="1">
    <citation type="journal article" date="2005" name="Nature">
        <title>The map-based sequence of the rice genome.</title>
        <authorList>
            <consortium name="International rice genome sequencing project (IRGSP)"/>
            <person name="Matsumoto T."/>
            <person name="Wu J."/>
            <person name="Kanamori H."/>
            <person name="Katayose Y."/>
            <person name="Fujisawa M."/>
            <person name="Namiki N."/>
            <person name="Mizuno H."/>
            <person name="Yamamoto K."/>
            <person name="Antonio B.A."/>
            <person name="Baba T."/>
            <person name="Sakata K."/>
            <person name="Nagamura Y."/>
            <person name="Aoki H."/>
            <person name="Arikawa K."/>
            <person name="Arita K."/>
            <person name="Bito T."/>
            <person name="Chiden Y."/>
            <person name="Fujitsuka N."/>
            <person name="Fukunaka R."/>
            <person name="Hamada M."/>
            <person name="Harada C."/>
            <person name="Hayashi A."/>
            <person name="Hijishita S."/>
            <person name="Honda M."/>
            <person name="Hosokawa S."/>
            <person name="Ichikawa Y."/>
            <person name="Idonuma A."/>
            <person name="Iijima M."/>
            <person name="Ikeda M."/>
            <person name="Ikeno M."/>
            <person name="Ito K."/>
            <person name="Ito S."/>
            <person name="Ito T."/>
            <person name="Ito Y."/>
            <person name="Ito Y."/>
            <person name="Iwabuchi A."/>
            <person name="Kamiya K."/>
            <person name="Karasawa W."/>
            <person name="Kurita K."/>
            <person name="Katagiri S."/>
            <person name="Kikuta A."/>
            <person name="Kobayashi H."/>
            <person name="Kobayashi N."/>
            <person name="Machita K."/>
            <person name="Maehara T."/>
            <person name="Masukawa M."/>
            <person name="Mizubayashi T."/>
            <person name="Mukai Y."/>
            <person name="Nagasaki H."/>
            <person name="Nagata Y."/>
            <person name="Naito S."/>
            <person name="Nakashima M."/>
            <person name="Nakama Y."/>
            <person name="Nakamichi Y."/>
            <person name="Nakamura M."/>
            <person name="Meguro A."/>
            <person name="Negishi M."/>
            <person name="Ohta I."/>
            <person name="Ohta T."/>
            <person name="Okamoto M."/>
            <person name="Ono N."/>
            <person name="Saji S."/>
            <person name="Sakaguchi M."/>
            <person name="Sakai K."/>
            <person name="Shibata M."/>
            <person name="Shimokawa T."/>
            <person name="Song J."/>
            <person name="Takazaki Y."/>
            <person name="Terasawa K."/>
            <person name="Tsugane M."/>
            <person name="Tsuji K."/>
            <person name="Ueda S."/>
            <person name="Waki K."/>
            <person name="Yamagata H."/>
            <person name="Yamamoto M."/>
            <person name="Yamamoto S."/>
            <person name="Yamane H."/>
            <person name="Yoshiki S."/>
            <person name="Yoshihara R."/>
            <person name="Yukawa K."/>
            <person name="Zhong H."/>
            <person name="Yano M."/>
            <person name="Yuan Q."/>
            <person name="Ouyang S."/>
            <person name="Liu J."/>
            <person name="Jones K.M."/>
            <person name="Gansberger K."/>
            <person name="Moffat K."/>
            <person name="Hill J."/>
            <person name="Bera J."/>
            <person name="Fadrosh D."/>
            <person name="Jin S."/>
            <person name="Johri S."/>
            <person name="Kim M."/>
            <person name="Overton L."/>
            <person name="Reardon M."/>
            <person name="Tsitrin T."/>
            <person name="Vuong H."/>
            <person name="Weaver B."/>
            <person name="Ciecko A."/>
            <person name="Tallon L."/>
            <person name="Jackson J."/>
            <person name="Pai G."/>
            <person name="Aken S.V."/>
            <person name="Utterback T."/>
            <person name="Reidmuller S."/>
            <person name="Feldblyum T."/>
            <person name="Hsiao J."/>
            <person name="Zismann V."/>
            <person name="Iobst S."/>
            <person name="de Vazeille A.R."/>
            <person name="Buell C.R."/>
            <person name="Ying K."/>
            <person name="Li Y."/>
            <person name="Lu T."/>
            <person name="Huang Y."/>
            <person name="Zhao Q."/>
            <person name="Feng Q."/>
            <person name="Zhang L."/>
            <person name="Zhu J."/>
            <person name="Weng Q."/>
            <person name="Mu J."/>
            <person name="Lu Y."/>
            <person name="Fan D."/>
            <person name="Liu Y."/>
            <person name="Guan J."/>
            <person name="Zhang Y."/>
            <person name="Yu S."/>
            <person name="Liu X."/>
            <person name="Zhang Y."/>
            <person name="Hong G."/>
            <person name="Han B."/>
            <person name="Choisne N."/>
            <person name="Demange N."/>
            <person name="Orjeda G."/>
            <person name="Samain S."/>
            <person name="Cattolico L."/>
            <person name="Pelletier E."/>
            <person name="Couloux A."/>
            <person name="Segurens B."/>
            <person name="Wincker P."/>
            <person name="D'Hont A."/>
            <person name="Scarpelli C."/>
            <person name="Weissenbach J."/>
            <person name="Salanoubat M."/>
            <person name="Quetier F."/>
            <person name="Yu Y."/>
            <person name="Kim H.R."/>
            <person name="Rambo T."/>
            <person name="Currie J."/>
            <person name="Collura K."/>
            <person name="Luo M."/>
            <person name="Yang T."/>
            <person name="Ammiraju J.S.S."/>
            <person name="Engler F."/>
            <person name="Soderlund C."/>
            <person name="Wing R.A."/>
            <person name="Palmer L.E."/>
            <person name="de la Bastide M."/>
            <person name="Spiegel L."/>
            <person name="Nascimento L."/>
            <person name="Zutavern T."/>
            <person name="O'Shaughnessy A."/>
            <person name="Dike S."/>
            <person name="Dedhia N."/>
            <person name="Preston R."/>
            <person name="Balija V."/>
            <person name="McCombie W.R."/>
            <person name="Chow T."/>
            <person name="Chen H."/>
            <person name="Chung M."/>
            <person name="Chen C."/>
            <person name="Shaw J."/>
            <person name="Wu H."/>
            <person name="Hsiao K."/>
            <person name="Chao Y."/>
            <person name="Chu M."/>
            <person name="Cheng C."/>
            <person name="Hour A."/>
            <person name="Lee P."/>
            <person name="Lin S."/>
            <person name="Lin Y."/>
            <person name="Liou J."/>
            <person name="Liu S."/>
            <person name="Hsing Y."/>
            <person name="Raghuvanshi S."/>
            <person name="Mohanty A."/>
            <person name="Bharti A.K."/>
            <person name="Gaur A."/>
            <person name="Gupta V."/>
            <person name="Kumar D."/>
            <person name="Ravi V."/>
            <person name="Vij S."/>
            <person name="Kapur A."/>
            <person name="Khurana P."/>
            <person name="Khurana P."/>
            <person name="Khurana J.P."/>
            <person name="Tyagi A.K."/>
            <person name="Gaikwad K."/>
            <person name="Singh A."/>
            <person name="Dalal V."/>
            <person name="Srivastava S."/>
            <person name="Dixit A."/>
            <person name="Pal A.K."/>
            <person name="Ghazi I.A."/>
            <person name="Yadav M."/>
            <person name="Pandit A."/>
            <person name="Bhargava A."/>
            <person name="Sureshbabu K."/>
            <person name="Batra K."/>
            <person name="Sharma T.R."/>
            <person name="Mohapatra T."/>
            <person name="Singh N.K."/>
            <person name="Messing J."/>
            <person name="Nelson A.B."/>
            <person name="Fuks G."/>
            <person name="Kavchok S."/>
            <person name="Keizer G."/>
            <person name="Linton E."/>
            <person name="Llaca V."/>
            <person name="Song R."/>
            <person name="Tanyolac B."/>
            <person name="Young S."/>
            <person name="Ho-Il K."/>
            <person name="Hahn J.H."/>
            <person name="Sangsakoo G."/>
            <person name="Vanavichit A."/>
            <person name="de Mattos Luiz.A.T."/>
            <person name="Zimmer P.D."/>
            <person name="Malone G."/>
            <person name="Dellagostin O."/>
            <person name="de Oliveira A.C."/>
            <person name="Bevan M."/>
            <person name="Bancroft I."/>
            <person name="Minx P."/>
            <person name="Cordum H."/>
            <person name="Wilson R."/>
            <person name="Cheng Z."/>
            <person name="Jin W."/>
            <person name="Jiang J."/>
            <person name="Leong S.A."/>
            <person name="Iwama H."/>
            <person name="Gojobori T."/>
            <person name="Itoh T."/>
            <person name="Niimura Y."/>
            <person name="Fujii Y."/>
            <person name="Habara T."/>
            <person name="Sakai H."/>
            <person name="Sato Y."/>
            <person name="Wilson G."/>
            <person name="Kumar K."/>
            <person name="McCouch S."/>
            <person name="Juretic N."/>
            <person name="Hoen D."/>
            <person name="Wright S."/>
            <person name="Bruskiewich R."/>
            <person name="Bureau T."/>
            <person name="Miyao A."/>
            <person name="Hirochika H."/>
            <person name="Nishikawa T."/>
            <person name="Kadowaki K."/>
            <person name="Sugiura M."/>
            <person name="Burr B."/>
            <person name="Sasaki T."/>
        </authorList>
    </citation>
    <scope>NUCLEOTIDE SEQUENCE [LARGE SCALE GENOMIC DNA]</scope>
    <source>
        <strain evidence="4">cv. Nipponbare</strain>
    </source>
</reference>
<feature type="transmembrane region" description="Helical" evidence="1">
    <location>
        <begin position="45"/>
        <end position="63"/>
    </location>
</feature>
<proteinExistence type="predicted"/>
<protein>
    <submittedName>
        <fullName evidence="3">OSJNBa0095E20.14 protein</fullName>
    </submittedName>
</protein>
<name>Q7XXF8_ORYSJ</name>
<evidence type="ECO:0000256" key="1">
    <source>
        <dbReference type="SAM" id="Phobius"/>
    </source>
</evidence>
<evidence type="ECO:0000313" key="4">
    <source>
        <dbReference type="Proteomes" id="UP000000763"/>
    </source>
</evidence>
<organism evidence="3 4">
    <name type="scientific">Oryza sativa subsp. japonica</name>
    <name type="common">Rice</name>
    <dbReference type="NCBI Taxonomy" id="39947"/>
    <lineage>
        <taxon>Eukaryota</taxon>
        <taxon>Viridiplantae</taxon>
        <taxon>Streptophyta</taxon>
        <taxon>Embryophyta</taxon>
        <taxon>Tracheophyta</taxon>
        <taxon>Spermatophyta</taxon>
        <taxon>Magnoliopsida</taxon>
        <taxon>Liliopsida</taxon>
        <taxon>Poales</taxon>
        <taxon>Poaceae</taxon>
        <taxon>BOP clade</taxon>
        <taxon>Oryzoideae</taxon>
        <taxon>Oryzeae</taxon>
        <taxon>Oryzinae</taxon>
        <taxon>Oryza</taxon>
        <taxon>Oryza sativa</taxon>
    </lineage>
</organism>
<dbReference type="PANTHER" id="PTHR31325">
    <property type="entry name" value="OS01G0798800 PROTEIN-RELATED"/>
    <property type="match status" value="1"/>
</dbReference>
<accession>Q7XXF8</accession>